<gene>
    <name evidence="1" type="ORF">Tci_050622</name>
</gene>
<accession>A0A6L2N278</accession>
<comment type="caution">
    <text evidence="1">The sequence shown here is derived from an EMBL/GenBank/DDBJ whole genome shotgun (WGS) entry which is preliminary data.</text>
</comment>
<dbReference type="EMBL" id="BKCJ010007715">
    <property type="protein sequence ID" value="GEU78644.1"/>
    <property type="molecule type" value="Genomic_DNA"/>
</dbReference>
<organism evidence="1">
    <name type="scientific">Tanacetum cinerariifolium</name>
    <name type="common">Dalmatian daisy</name>
    <name type="synonym">Chrysanthemum cinerariifolium</name>
    <dbReference type="NCBI Taxonomy" id="118510"/>
    <lineage>
        <taxon>Eukaryota</taxon>
        <taxon>Viridiplantae</taxon>
        <taxon>Streptophyta</taxon>
        <taxon>Embryophyta</taxon>
        <taxon>Tracheophyta</taxon>
        <taxon>Spermatophyta</taxon>
        <taxon>Magnoliopsida</taxon>
        <taxon>eudicotyledons</taxon>
        <taxon>Gunneridae</taxon>
        <taxon>Pentapetalae</taxon>
        <taxon>asterids</taxon>
        <taxon>campanulids</taxon>
        <taxon>Asterales</taxon>
        <taxon>Asteraceae</taxon>
        <taxon>Asteroideae</taxon>
        <taxon>Anthemideae</taxon>
        <taxon>Anthemidinae</taxon>
        <taxon>Tanacetum</taxon>
    </lineage>
</organism>
<name>A0A6L2N278_TANCI</name>
<sequence>MTNKKKLNNVSNKRNVKLRIRYNDHVMSNLSQKRANTEPTKNSDEIKVRNKDNHDVSNELKVDKLGEVVVDDCDLNDRFDNNIGNEDFNKLVDTGTEAIVSDKESLDEGVKENNEDEVGTEIIIRLVEVTTDGENPMSQS</sequence>
<proteinExistence type="predicted"/>
<evidence type="ECO:0000313" key="1">
    <source>
        <dbReference type="EMBL" id="GEU78644.1"/>
    </source>
</evidence>
<protein>
    <submittedName>
        <fullName evidence="1">Uncharacterized protein</fullName>
    </submittedName>
</protein>
<dbReference type="AlphaFoldDB" id="A0A6L2N278"/>
<reference evidence="1" key="1">
    <citation type="journal article" date="2019" name="Sci. Rep.">
        <title>Draft genome of Tanacetum cinerariifolium, the natural source of mosquito coil.</title>
        <authorList>
            <person name="Yamashiro T."/>
            <person name="Shiraishi A."/>
            <person name="Satake H."/>
            <person name="Nakayama K."/>
        </authorList>
    </citation>
    <scope>NUCLEOTIDE SEQUENCE</scope>
</reference>